<feature type="chain" id="PRO_5004548863" description="beta-ketoacyl-[acyl-carrier-protein] synthase I" evidence="3">
    <location>
        <begin position="24"/>
        <end position="314"/>
    </location>
</feature>
<dbReference type="GO" id="GO:0006633">
    <property type="term" value="P:fatty acid biosynthetic process"/>
    <property type="evidence" value="ECO:0007669"/>
    <property type="project" value="InterPro"/>
</dbReference>
<evidence type="ECO:0000313" key="5">
    <source>
        <dbReference type="EMBL" id="EPS61225.1"/>
    </source>
</evidence>
<evidence type="ECO:0000256" key="2">
    <source>
        <dbReference type="ARBA" id="ARBA00022679"/>
    </source>
</evidence>
<dbReference type="PROSITE" id="PS00606">
    <property type="entry name" value="KS3_1"/>
    <property type="match status" value="1"/>
</dbReference>
<keyword evidence="3" id="KW-0732">Signal</keyword>
<feature type="non-terminal residue" evidence="5">
    <location>
        <position position="314"/>
    </location>
</feature>
<dbReference type="GO" id="GO:0005739">
    <property type="term" value="C:mitochondrion"/>
    <property type="evidence" value="ECO:0007669"/>
    <property type="project" value="TreeGrafter"/>
</dbReference>
<dbReference type="InterPro" id="IPR014030">
    <property type="entry name" value="Ketoacyl_synth_N"/>
</dbReference>
<keyword evidence="2" id="KW-0808">Transferase</keyword>
<dbReference type="InterPro" id="IPR000794">
    <property type="entry name" value="Beta-ketoacyl_synthase"/>
</dbReference>
<dbReference type="EMBL" id="AUSU01006998">
    <property type="protein sequence ID" value="EPS61225.1"/>
    <property type="molecule type" value="Genomic_DNA"/>
</dbReference>
<dbReference type="AlphaFoldDB" id="S8C331"/>
<name>S8C331_9LAMI</name>
<dbReference type="EC" id="2.3.1.41" evidence="1"/>
<dbReference type="SUPFAM" id="SSF53901">
    <property type="entry name" value="Thiolase-like"/>
    <property type="match status" value="1"/>
</dbReference>
<dbReference type="InterPro" id="IPR018201">
    <property type="entry name" value="Ketoacyl_synth_AS"/>
</dbReference>
<proteinExistence type="predicted"/>
<dbReference type="GO" id="GO:0004315">
    <property type="term" value="F:3-oxoacyl-[acyl-carrier-protein] synthase activity"/>
    <property type="evidence" value="ECO:0007669"/>
    <property type="project" value="UniProtKB-EC"/>
</dbReference>
<dbReference type="PANTHER" id="PTHR11712">
    <property type="entry name" value="POLYKETIDE SYNTHASE-RELATED"/>
    <property type="match status" value="1"/>
</dbReference>
<reference evidence="5 6" key="1">
    <citation type="journal article" date="2013" name="BMC Genomics">
        <title>The miniature genome of a carnivorous plant Genlisea aurea contains a low number of genes and short non-coding sequences.</title>
        <authorList>
            <person name="Leushkin E.V."/>
            <person name="Sutormin R.A."/>
            <person name="Nabieva E.R."/>
            <person name="Penin A.A."/>
            <person name="Kondrashov A.S."/>
            <person name="Logacheva M.D."/>
        </authorList>
    </citation>
    <scope>NUCLEOTIDE SEQUENCE [LARGE SCALE GENOMIC DNA]</scope>
</reference>
<protein>
    <recommendedName>
        <fullName evidence="1">beta-ketoacyl-[acyl-carrier-protein] synthase I</fullName>
        <ecNumber evidence="1">2.3.1.41</ecNumber>
    </recommendedName>
</protein>
<dbReference type="PANTHER" id="PTHR11712:SF332">
    <property type="entry name" value="3-OXOACYL-[ACYL-CARRIER-PROTEIN] SYNTHASE II, CHLOROPLASTIC"/>
    <property type="match status" value="1"/>
</dbReference>
<feature type="domain" description="Beta-ketoacyl synthase-like N-terminal" evidence="4">
    <location>
        <begin position="134"/>
        <end position="314"/>
    </location>
</feature>
<accession>S8C331</accession>
<feature type="non-terminal residue" evidence="5">
    <location>
        <position position="1"/>
    </location>
</feature>
<comment type="caution">
    <text evidence="5">The sequence shown here is derived from an EMBL/GenBank/DDBJ whole genome shotgun (WGS) entry which is preliminary data.</text>
</comment>
<keyword evidence="6" id="KW-1185">Reference proteome</keyword>
<evidence type="ECO:0000256" key="1">
    <source>
        <dbReference type="ARBA" id="ARBA00013191"/>
    </source>
</evidence>
<dbReference type="OrthoDB" id="5334845at2759"/>
<dbReference type="Gene3D" id="3.40.47.10">
    <property type="match status" value="1"/>
</dbReference>
<dbReference type="Proteomes" id="UP000015453">
    <property type="component" value="Unassembled WGS sequence"/>
</dbReference>
<evidence type="ECO:0000256" key="3">
    <source>
        <dbReference type="SAM" id="SignalP"/>
    </source>
</evidence>
<feature type="signal peptide" evidence="3">
    <location>
        <begin position="1"/>
        <end position="23"/>
    </location>
</feature>
<dbReference type="InterPro" id="IPR016039">
    <property type="entry name" value="Thiolase-like"/>
</dbReference>
<dbReference type="Pfam" id="PF00109">
    <property type="entry name" value="ketoacyl-synt"/>
    <property type="match status" value="1"/>
</dbReference>
<sequence>ISVGSMAALVCSWWMAACMSVACEKESLVSAVPSSAFRLTERGTRRRKRILSNCVSDYSAVRNLVTSCFDLGPCDEFCKYSRSADFLFGFGSSDAGVHRRNRRPLRTSAILVAAIPVNPSREDSSKKQRPTEKRRVVVTGMGVETPLGGDPDVFYDSLLEGVSGISQIEGFDCSSFPTRIAGEIKSFSTDGWVAPKLLKRLDKFMLYILTAGKKALADAGIDEDVMKEIDKTRCGVLIGSAMGGMKVFNDGIEALRISHKKMNPFSVPFSTTNMGSAILAMDLGWMGPNYSISTACATSNFCILNAANHIIRGE</sequence>
<organism evidence="5 6">
    <name type="scientific">Genlisea aurea</name>
    <dbReference type="NCBI Taxonomy" id="192259"/>
    <lineage>
        <taxon>Eukaryota</taxon>
        <taxon>Viridiplantae</taxon>
        <taxon>Streptophyta</taxon>
        <taxon>Embryophyta</taxon>
        <taxon>Tracheophyta</taxon>
        <taxon>Spermatophyta</taxon>
        <taxon>Magnoliopsida</taxon>
        <taxon>eudicotyledons</taxon>
        <taxon>Gunneridae</taxon>
        <taxon>Pentapetalae</taxon>
        <taxon>asterids</taxon>
        <taxon>lamiids</taxon>
        <taxon>Lamiales</taxon>
        <taxon>Lentibulariaceae</taxon>
        <taxon>Genlisea</taxon>
    </lineage>
</organism>
<evidence type="ECO:0000259" key="4">
    <source>
        <dbReference type="Pfam" id="PF00109"/>
    </source>
</evidence>
<gene>
    <name evidence="5" type="ORF">M569_13573</name>
</gene>
<evidence type="ECO:0000313" key="6">
    <source>
        <dbReference type="Proteomes" id="UP000015453"/>
    </source>
</evidence>